<evidence type="ECO:0000313" key="14">
    <source>
        <dbReference type="EMBL" id="WMV19687.1"/>
    </source>
</evidence>
<comment type="subcellular location">
    <subcellularLocation>
        <location evidence="1">Secreted</location>
        <location evidence="1">Cell wall</location>
    </subcellularLocation>
</comment>
<keyword evidence="9" id="KW-0063">Aspartyl esterase</keyword>
<comment type="catalytic activity">
    <reaction evidence="11">
        <text>[(1-&gt;4)-alpha-D-galacturonosyl methyl ester](n) + n H2O = [(1-&gt;4)-alpha-D-galacturonosyl](n) + n methanol + n H(+)</text>
        <dbReference type="Rhea" id="RHEA:22380"/>
        <dbReference type="Rhea" id="RHEA-COMP:14570"/>
        <dbReference type="Rhea" id="RHEA-COMP:14573"/>
        <dbReference type="ChEBI" id="CHEBI:15377"/>
        <dbReference type="ChEBI" id="CHEBI:15378"/>
        <dbReference type="ChEBI" id="CHEBI:17790"/>
        <dbReference type="ChEBI" id="CHEBI:140522"/>
        <dbReference type="ChEBI" id="CHEBI:140523"/>
        <dbReference type="EC" id="3.1.1.11"/>
    </reaction>
</comment>
<evidence type="ECO:0000256" key="5">
    <source>
        <dbReference type="ARBA" id="ARBA00013229"/>
    </source>
</evidence>
<dbReference type="EMBL" id="CP133614">
    <property type="protein sequence ID" value="WMV19687.1"/>
    <property type="molecule type" value="Genomic_DNA"/>
</dbReference>
<dbReference type="GO" id="GO:0042545">
    <property type="term" value="P:cell wall modification"/>
    <property type="evidence" value="ECO:0007669"/>
    <property type="project" value="InterPro"/>
</dbReference>
<evidence type="ECO:0000256" key="3">
    <source>
        <dbReference type="ARBA" id="ARBA00006027"/>
    </source>
</evidence>
<evidence type="ECO:0000256" key="7">
    <source>
        <dbReference type="ARBA" id="ARBA00022525"/>
    </source>
</evidence>
<dbReference type="PANTHER" id="PTHR31707">
    <property type="entry name" value="PECTINESTERASE"/>
    <property type="match status" value="1"/>
</dbReference>
<dbReference type="Proteomes" id="UP001234989">
    <property type="component" value="Chromosome 3"/>
</dbReference>
<evidence type="ECO:0000256" key="2">
    <source>
        <dbReference type="ARBA" id="ARBA00005184"/>
    </source>
</evidence>
<protein>
    <recommendedName>
        <fullName evidence="5">pectinesterase</fullName>
        <ecNumber evidence="5">3.1.1.11</ecNumber>
    </recommendedName>
</protein>
<keyword evidence="6" id="KW-0134">Cell wall</keyword>
<dbReference type="EC" id="3.1.1.11" evidence="5"/>
<evidence type="ECO:0000256" key="1">
    <source>
        <dbReference type="ARBA" id="ARBA00004191"/>
    </source>
</evidence>
<reference evidence="14" key="1">
    <citation type="submission" date="2023-08" db="EMBL/GenBank/DDBJ databases">
        <title>A de novo genome assembly of Solanum verrucosum Schlechtendal, a Mexican diploid species geographically isolated from the other diploid A-genome species in potato relatives.</title>
        <authorList>
            <person name="Hosaka K."/>
        </authorList>
    </citation>
    <scope>NUCLEOTIDE SEQUENCE</scope>
    <source>
        <tissue evidence="14">Young leaves</tissue>
    </source>
</reference>
<dbReference type="InterPro" id="IPR011050">
    <property type="entry name" value="Pectin_lyase_fold/virulence"/>
</dbReference>
<proteinExistence type="inferred from homology"/>
<comment type="pathway">
    <text evidence="2">Glycan metabolism; pectin degradation; 2-dehydro-3-deoxy-D-gluconate from pectin: step 1/5.</text>
</comment>
<sequence length="562" mass="61789">MASGNFSLAILFLFFSLSHAIDDHHHHLPPEIREACKVSHDPSKCEASFHYHFPSNLSTLQIIYSALARSSHKLTKAQALVKDIQKASAGNVNVTVAAVNCVEGLAFSEYRFKQTANDALPRGEIKDARAWMSAALGYQHGCSAGLQKVNDTSRVIQTIVLMESLIGFTSNTLGMIINFDIHGNQIGSWSPPKTERQGFWEGVTGTRMDVKGGVPSNLKPNVMVCKAGNCEYRTVQDAVNAAPNNLVSERFVIWIKAGLYDEIVRVPMAKRNLVFLGDGMGQTVITGSLNVGNMANSGVTTFESATVGKWFIFSFGKSFITSNLVFTTFESATVGVLGDGFMARDLTIQNTAGAGAQQAVAFRSSSDRSVIENCEFLGNQDTLYVNSLRQYYKSCRIQGNVDFIFGNAAAFFQDCDILVSPRIVNPENGETNAITAHGRIEPGQSTGFVFHNCSINGTPEYMKLYNSNPSVHKTYLGRPWKEYSRTVYIQCQFGDLINPDGWMPWSGEFALNTLYYGEFGNTGAGANAKERVLWSSQIPAQHLYSYSVQNFIQGDRWIPSCS</sequence>
<comment type="similarity">
    <text evidence="3">In the N-terminal section; belongs to the PMEI family.</text>
</comment>
<keyword evidence="8" id="KW-0378">Hydrolase</keyword>
<dbReference type="GO" id="GO:0030599">
    <property type="term" value="F:pectinesterase activity"/>
    <property type="evidence" value="ECO:0007669"/>
    <property type="project" value="UniProtKB-EC"/>
</dbReference>
<keyword evidence="15" id="KW-1185">Reference proteome</keyword>
<dbReference type="FunFam" id="2.160.20.10:FF:000029">
    <property type="entry name" value="Pectinesterase 4"/>
    <property type="match status" value="1"/>
</dbReference>
<evidence type="ECO:0000256" key="4">
    <source>
        <dbReference type="ARBA" id="ARBA00007786"/>
    </source>
</evidence>
<evidence type="ECO:0000256" key="8">
    <source>
        <dbReference type="ARBA" id="ARBA00022801"/>
    </source>
</evidence>
<dbReference type="GO" id="GO:0004857">
    <property type="term" value="F:enzyme inhibitor activity"/>
    <property type="evidence" value="ECO:0007669"/>
    <property type="project" value="InterPro"/>
</dbReference>
<evidence type="ECO:0000313" key="15">
    <source>
        <dbReference type="Proteomes" id="UP001234989"/>
    </source>
</evidence>
<dbReference type="SMART" id="SM00856">
    <property type="entry name" value="PMEI"/>
    <property type="match status" value="1"/>
</dbReference>
<comment type="similarity">
    <text evidence="4">In the C-terminal section; belongs to the pectinesterase family.</text>
</comment>
<dbReference type="Pfam" id="PF01095">
    <property type="entry name" value="Pectinesterase"/>
    <property type="match status" value="1"/>
</dbReference>
<dbReference type="NCBIfam" id="TIGR01614">
    <property type="entry name" value="PME_inhib"/>
    <property type="match status" value="1"/>
</dbReference>
<evidence type="ECO:0000256" key="6">
    <source>
        <dbReference type="ARBA" id="ARBA00022512"/>
    </source>
</evidence>
<dbReference type="InterPro" id="IPR006501">
    <property type="entry name" value="Pectinesterase_inhib_dom"/>
</dbReference>
<dbReference type="InterPro" id="IPR035513">
    <property type="entry name" value="Invertase/methylesterase_inhib"/>
</dbReference>
<dbReference type="AlphaFoldDB" id="A0AAF0TGI9"/>
<keyword evidence="12" id="KW-0732">Signal</keyword>
<dbReference type="Pfam" id="PF04043">
    <property type="entry name" value="PMEI"/>
    <property type="match status" value="1"/>
</dbReference>
<feature type="domain" description="Pectinesterase inhibitor" evidence="13">
    <location>
        <begin position="27"/>
        <end position="175"/>
    </location>
</feature>
<organism evidence="14 15">
    <name type="scientific">Solanum verrucosum</name>
    <dbReference type="NCBI Taxonomy" id="315347"/>
    <lineage>
        <taxon>Eukaryota</taxon>
        <taxon>Viridiplantae</taxon>
        <taxon>Streptophyta</taxon>
        <taxon>Embryophyta</taxon>
        <taxon>Tracheophyta</taxon>
        <taxon>Spermatophyta</taxon>
        <taxon>Magnoliopsida</taxon>
        <taxon>eudicotyledons</taxon>
        <taxon>Gunneridae</taxon>
        <taxon>Pentapetalae</taxon>
        <taxon>asterids</taxon>
        <taxon>lamiids</taxon>
        <taxon>Solanales</taxon>
        <taxon>Solanaceae</taxon>
        <taxon>Solanoideae</taxon>
        <taxon>Solaneae</taxon>
        <taxon>Solanum</taxon>
    </lineage>
</organism>
<dbReference type="SUPFAM" id="SSF51126">
    <property type="entry name" value="Pectin lyase-like"/>
    <property type="match status" value="1"/>
</dbReference>
<keyword evidence="10" id="KW-0961">Cell wall biogenesis/degradation</keyword>
<dbReference type="Gene3D" id="2.160.20.10">
    <property type="entry name" value="Single-stranded right-handed beta-helix, Pectin lyase-like"/>
    <property type="match status" value="1"/>
</dbReference>
<gene>
    <name evidence="14" type="ORF">MTR67_013072</name>
</gene>
<dbReference type="InterPro" id="IPR012334">
    <property type="entry name" value="Pectin_lyas_fold"/>
</dbReference>
<keyword evidence="7" id="KW-0964">Secreted</keyword>
<name>A0AAF0TGI9_SOLVR</name>
<accession>A0AAF0TGI9</accession>
<dbReference type="Gene3D" id="1.20.140.40">
    <property type="entry name" value="Invertase/pectin methylesterase inhibitor family protein"/>
    <property type="match status" value="1"/>
</dbReference>
<dbReference type="CDD" id="cd15798">
    <property type="entry name" value="PMEI-like_3"/>
    <property type="match status" value="1"/>
</dbReference>
<dbReference type="SUPFAM" id="SSF101148">
    <property type="entry name" value="Plant invertase/pectin methylesterase inhibitor"/>
    <property type="match status" value="1"/>
</dbReference>
<feature type="signal peptide" evidence="12">
    <location>
        <begin position="1"/>
        <end position="20"/>
    </location>
</feature>
<dbReference type="InterPro" id="IPR000070">
    <property type="entry name" value="Pectinesterase_cat"/>
</dbReference>
<evidence type="ECO:0000256" key="12">
    <source>
        <dbReference type="SAM" id="SignalP"/>
    </source>
</evidence>
<feature type="chain" id="PRO_5042020443" description="pectinesterase" evidence="12">
    <location>
        <begin position="21"/>
        <end position="562"/>
    </location>
</feature>
<evidence type="ECO:0000256" key="10">
    <source>
        <dbReference type="ARBA" id="ARBA00023316"/>
    </source>
</evidence>
<evidence type="ECO:0000256" key="11">
    <source>
        <dbReference type="ARBA" id="ARBA00047928"/>
    </source>
</evidence>
<evidence type="ECO:0000259" key="13">
    <source>
        <dbReference type="SMART" id="SM00856"/>
    </source>
</evidence>
<evidence type="ECO:0000256" key="9">
    <source>
        <dbReference type="ARBA" id="ARBA00023085"/>
    </source>
</evidence>